<keyword evidence="2" id="KW-0150">Chloroplast</keyword>
<keyword evidence="2" id="KW-0603">Photosystem I</keyword>
<dbReference type="GO" id="GO:0009535">
    <property type="term" value="C:chloroplast thylakoid membrane"/>
    <property type="evidence" value="ECO:0007669"/>
    <property type="project" value="UniProtKB-SubCell"/>
</dbReference>
<keyword evidence="2" id="KW-0604">Photosystem II</keyword>
<dbReference type="SUPFAM" id="SSF103511">
    <property type="entry name" value="Chlorophyll a-b binding protein"/>
    <property type="match status" value="1"/>
</dbReference>
<keyword evidence="4" id="KW-1185">Reference proteome</keyword>
<dbReference type="GO" id="GO:0016168">
    <property type="term" value="F:chlorophyll binding"/>
    <property type="evidence" value="ECO:0007669"/>
    <property type="project" value="UniProtKB-KW"/>
</dbReference>
<comment type="subcellular location">
    <subcellularLocation>
        <location evidence="2">Plastid</location>
        <location evidence="2">Chloroplast thylakoid membrane</location>
    </subcellularLocation>
</comment>
<dbReference type="InterPro" id="IPR022796">
    <property type="entry name" value="Chloroa_b-bind"/>
</dbReference>
<feature type="binding site" evidence="1">
    <location>
        <position position="207"/>
    </location>
    <ligand>
        <name>chlorophyll a</name>
        <dbReference type="ChEBI" id="CHEBI:58416"/>
        <label>1</label>
    </ligand>
</feature>
<gene>
    <name evidence="3" type="ORF">BQ4739_LOCUS5439</name>
</gene>
<comment type="similarity">
    <text evidence="2">Belongs to the light-harvesting chlorophyll a/b-binding (LHC) protein family.</text>
</comment>
<accession>A0A383VHI4</accession>
<keyword evidence="2" id="KW-0934">Plastid</keyword>
<protein>
    <recommendedName>
        <fullName evidence="2">Chlorophyll a-b binding protein, chloroplastic</fullName>
    </recommendedName>
</protein>
<evidence type="ECO:0000256" key="2">
    <source>
        <dbReference type="RuleBase" id="RU363080"/>
    </source>
</evidence>
<feature type="binding site" evidence="1">
    <location>
        <position position="180"/>
    </location>
    <ligand>
        <name>chlorophyll a</name>
        <dbReference type="ChEBI" id="CHEBI:58416"/>
        <label>1</label>
    </ligand>
</feature>
<evidence type="ECO:0000313" key="4">
    <source>
        <dbReference type="Proteomes" id="UP000256970"/>
    </source>
</evidence>
<keyword evidence="2" id="KW-0602">Photosynthesis</keyword>
<dbReference type="EMBL" id="FNXT01000521">
    <property type="protein sequence ID" value="SZX64967.1"/>
    <property type="molecule type" value="Genomic_DNA"/>
</dbReference>
<proteinExistence type="inferred from homology"/>
<feature type="binding site" evidence="1">
    <location>
        <position position="75"/>
    </location>
    <ligand>
        <name>chlorophyll a</name>
        <dbReference type="ChEBI" id="CHEBI:58416"/>
        <label>1</label>
    </ligand>
</feature>
<name>A0A383VHI4_TETOB</name>
<feature type="binding site" evidence="1">
    <location>
        <position position="175"/>
    </location>
    <ligand>
        <name>chlorophyll a</name>
        <dbReference type="ChEBI" id="CHEBI:58416"/>
        <label>1</label>
    </ligand>
</feature>
<keyword evidence="1 2" id="KW-0148">Chlorophyll</keyword>
<feature type="binding site" evidence="1">
    <location>
        <position position="174"/>
    </location>
    <ligand>
        <name>chlorophyll a</name>
        <dbReference type="ChEBI" id="CHEBI:58416"/>
        <label>1</label>
    </ligand>
</feature>
<feature type="binding site" evidence="1">
    <location>
        <position position="178"/>
    </location>
    <ligand>
        <name>chlorophyll a</name>
        <dbReference type="ChEBI" id="CHEBI:58416"/>
        <label>1</label>
    </ligand>
</feature>
<comment type="function">
    <text evidence="2">The light-harvesting complex (LHC) functions as a light receptor, it captures and delivers excitation energy to photosystems with which it is closely associated.</text>
</comment>
<keyword evidence="2" id="KW-0793">Thylakoid</keyword>
<keyword evidence="2" id="KW-0157">Chromophore</keyword>
<dbReference type="Proteomes" id="UP000256970">
    <property type="component" value="Unassembled WGS sequence"/>
</dbReference>
<dbReference type="PANTHER" id="PTHR21649">
    <property type="entry name" value="CHLOROPHYLL A/B BINDING PROTEIN"/>
    <property type="match status" value="1"/>
</dbReference>
<sequence>MAFALQTRGLTARVGSKAPRCNVKVAASSRPMWRPGSAPPAHLKGELPGDFGFDPLGLGSNPESLKWFAESERVHARWAMLAVAGIMVQEVVKPDVFWYDAPTKIDLPFNIVGLLAFEFFAMHFVELKRWQDFRNPGSVDADPLFPSNKLAPHEVGYPGFAPFVPGPMEEMKVKEIKNGRLAMLAFIGFTMAAQVTGKGPLAALSEHLADPMGTTIFSKAVVIPGQVVQPECKIPQFTNFQGTQIFTPCLFQGLWP</sequence>
<evidence type="ECO:0000313" key="3">
    <source>
        <dbReference type="EMBL" id="SZX64967.1"/>
    </source>
</evidence>
<dbReference type="InterPro" id="IPR001344">
    <property type="entry name" value="Chloro_AB-bd_pln"/>
</dbReference>
<reference evidence="3 4" key="1">
    <citation type="submission" date="2016-10" db="EMBL/GenBank/DDBJ databases">
        <authorList>
            <person name="Cai Z."/>
        </authorList>
    </citation>
    <scope>NUCLEOTIDE SEQUENCE [LARGE SCALE GENOMIC DNA]</scope>
</reference>
<dbReference type="GO" id="GO:0009523">
    <property type="term" value="C:photosystem II"/>
    <property type="evidence" value="ECO:0007669"/>
    <property type="project" value="UniProtKB-KW"/>
</dbReference>
<dbReference type="AlphaFoldDB" id="A0A383VHI4"/>
<dbReference type="STRING" id="3088.A0A383VHI4"/>
<dbReference type="GO" id="GO:0009522">
    <property type="term" value="C:photosystem I"/>
    <property type="evidence" value="ECO:0007669"/>
    <property type="project" value="UniProtKB-KW"/>
</dbReference>
<dbReference type="GO" id="GO:0009765">
    <property type="term" value="P:photosynthesis, light harvesting"/>
    <property type="evidence" value="ECO:0007669"/>
    <property type="project" value="InterPro"/>
</dbReference>
<dbReference type="Pfam" id="PF00504">
    <property type="entry name" value="Chloroa_b-bind"/>
    <property type="match status" value="1"/>
</dbReference>
<evidence type="ECO:0000256" key="1">
    <source>
        <dbReference type="PIRSR" id="PIRSR601344-1"/>
    </source>
</evidence>
<organism evidence="3 4">
    <name type="scientific">Tetradesmus obliquus</name>
    <name type="common">Green alga</name>
    <name type="synonym">Acutodesmus obliquus</name>
    <dbReference type="NCBI Taxonomy" id="3088"/>
    <lineage>
        <taxon>Eukaryota</taxon>
        <taxon>Viridiplantae</taxon>
        <taxon>Chlorophyta</taxon>
        <taxon>core chlorophytes</taxon>
        <taxon>Chlorophyceae</taxon>
        <taxon>CS clade</taxon>
        <taxon>Sphaeropleales</taxon>
        <taxon>Scenedesmaceae</taxon>
        <taxon>Tetradesmus</taxon>
    </lineage>
</organism>
<feature type="binding site" evidence="1">
    <location>
        <position position="72"/>
    </location>
    <ligand>
        <name>chlorophyll a</name>
        <dbReference type="ChEBI" id="CHEBI:58416"/>
        <label>1</label>
    </ligand>
</feature>
<dbReference type="Gene3D" id="1.10.3460.10">
    <property type="entry name" value="Chlorophyll a/b binding protein domain"/>
    <property type="match status" value="1"/>
</dbReference>
<feature type="binding site" description="axial binding residue" evidence="1">
    <location>
        <position position="77"/>
    </location>
    <ligand>
        <name>chlorophyll b</name>
        <dbReference type="ChEBI" id="CHEBI:61721"/>
        <label>1</label>
    </ligand>
    <ligandPart>
        <name>Mg</name>
        <dbReference type="ChEBI" id="CHEBI:25107"/>
    </ligandPart>
</feature>